<dbReference type="EMBL" id="FQZY01000063">
    <property type="protein sequence ID" value="SHK60902.1"/>
    <property type="molecule type" value="Genomic_DNA"/>
</dbReference>
<feature type="transmembrane region" description="Helical" evidence="7">
    <location>
        <begin position="248"/>
        <end position="267"/>
    </location>
</feature>
<feature type="transmembrane region" description="Helical" evidence="7">
    <location>
        <begin position="49"/>
        <end position="72"/>
    </location>
</feature>
<dbReference type="RefSeq" id="WP_073112535.1">
    <property type="nucleotide sequence ID" value="NZ_FQZY01000063.1"/>
</dbReference>
<feature type="transmembrane region" description="Helical" evidence="7">
    <location>
        <begin position="279"/>
        <end position="300"/>
    </location>
</feature>
<feature type="transmembrane region" description="Helical" evidence="7">
    <location>
        <begin position="312"/>
        <end position="334"/>
    </location>
</feature>
<accession>A0A1M6TV64</accession>
<reference evidence="9 10" key="1">
    <citation type="submission" date="2016-11" db="EMBL/GenBank/DDBJ databases">
        <authorList>
            <person name="Jaros S."/>
            <person name="Januszkiewicz K."/>
            <person name="Wedrychowicz H."/>
        </authorList>
    </citation>
    <scope>NUCLEOTIDE SEQUENCE [LARGE SCALE GENOMIC DNA]</scope>
    <source>
        <strain evidence="9 10">DSM 15480</strain>
    </source>
</reference>
<dbReference type="Pfam" id="PF06808">
    <property type="entry name" value="DctM"/>
    <property type="match status" value="1"/>
</dbReference>
<keyword evidence="6 7" id="KW-0472">Membrane</keyword>
<feature type="transmembrane region" description="Helical" evidence="7">
    <location>
        <begin position="172"/>
        <end position="195"/>
    </location>
</feature>
<feature type="transmembrane region" description="Helical" evidence="7">
    <location>
        <begin position="140"/>
        <end position="160"/>
    </location>
</feature>
<feature type="transmembrane region" description="Helical" evidence="7">
    <location>
        <begin position="341"/>
        <end position="360"/>
    </location>
</feature>
<dbReference type="InterPro" id="IPR004681">
    <property type="entry name" value="TRAP_DctM"/>
</dbReference>
<feature type="transmembrane region" description="Helical" evidence="7">
    <location>
        <begin position="225"/>
        <end position="242"/>
    </location>
</feature>
<dbReference type="STRING" id="1121950.SAMN02745243_03335"/>
<keyword evidence="10" id="KW-1185">Reference proteome</keyword>
<dbReference type="GO" id="GO:0022857">
    <property type="term" value="F:transmembrane transporter activity"/>
    <property type="evidence" value="ECO:0007669"/>
    <property type="project" value="TreeGrafter"/>
</dbReference>
<gene>
    <name evidence="9" type="ORF">SAMN02745243_03335</name>
</gene>
<dbReference type="OrthoDB" id="9785600at2"/>
<feature type="transmembrane region" description="Helical" evidence="7">
    <location>
        <begin position="404"/>
        <end position="424"/>
    </location>
</feature>
<dbReference type="AlphaFoldDB" id="A0A1M6TV64"/>
<feature type="transmembrane region" description="Helical" evidence="7">
    <location>
        <begin position="93"/>
        <end position="109"/>
    </location>
</feature>
<evidence type="ECO:0000256" key="1">
    <source>
        <dbReference type="ARBA" id="ARBA00004429"/>
    </source>
</evidence>
<protein>
    <submittedName>
        <fullName evidence="9">C4-dicarboxylate transporter, DctM subunit</fullName>
    </submittedName>
</protein>
<evidence type="ECO:0000256" key="7">
    <source>
        <dbReference type="SAM" id="Phobius"/>
    </source>
</evidence>
<comment type="subcellular location">
    <subcellularLocation>
        <location evidence="1">Cell inner membrane</location>
        <topology evidence="1">Multi-pass membrane protein</topology>
    </subcellularLocation>
</comment>
<evidence type="ECO:0000256" key="4">
    <source>
        <dbReference type="ARBA" id="ARBA00022692"/>
    </source>
</evidence>
<keyword evidence="3" id="KW-0997">Cell inner membrane</keyword>
<evidence type="ECO:0000256" key="6">
    <source>
        <dbReference type="ARBA" id="ARBA00023136"/>
    </source>
</evidence>
<keyword evidence="2" id="KW-1003">Cell membrane</keyword>
<dbReference type="PANTHER" id="PTHR33362">
    <property type="entry name" value="SIALIC ACID TRAP TRANSPORTER PERMEASE PROTEIN SIAT-RELATED"/>
    <property type="match status" value="1"/>
</dbReference>
<dbReference type="GO" id="GO:0005886">
    <property type="term" value="C:plasma membrane"/>
    <property type="evidence" value="ECO:0007669"/>
    <property type="project" value="UniProtKB-SubCell"/>
</dbReference>
<dbReference type="Proteomes" id="UP000184301">
    <property type="component" value="Unassembled WGS sequence"/>
</dbReference>
<dbReference type="InterPro" id="IPR010656">
    <property type="entry name" value="DctM"/>
</dbReference>
<evidence type="ECO:0000313" key="10">
    <source>
        <dbReference type="Proteomes" id="UP000184301"/>
    </source>
</evidence>
<organism evidence="9 10">
    <name type="scientific">Hespellia stercorisuis DSM 15480</name>
    <dbReference type="NCBI Taxonomy" id="1121950"/>
    <lineage>
        <taxon>Bacteria</taxon>
        <taxon>Bacillati</taxon>
        <taxon>Bacillota</taxon>
        <taxon>Clostridia</taxon>
        <taxon>Lachnospirales</taxon>
        <taxon>Lachnospiraceae</taxon>
        <taxon>Hespellia</taxon>
    </lineage>
</organism>
<evidence type="ECO:0000256" key="3">
    <source>
        <dbReference type="ARBA" id="ARBA00022519"/>
    </source>
</evidence>
<dbReference type="PIRSF" id="PIRSF006066">
    <property type="entry name" value="HI0050"/>
    <property type="match status" value="1"/>
</dbReference>
<dbReference type="PANTHER" id="PTHR33362:SF5">
    <property type="entry name" value="C4-DICARBOXYLATE TRAP TRANSPORTER LARGE PERMEASE PROTEIN DCTM"/>
    <property type="match status" value="1"/>
</dbReference>
<evidence type="ECO:0000256" key="5">
    <source>
        <dbReference type="ARBA" id="ARBA00022989"/>
    </source>
</evidence>
<name>A0A1M6TV64_9FIRM</name>
<dbReference type="NCBIfam" id="TIGR00786">
    <property type="entry name" value="dctM"/>
    <property type="match status" value="1"/>
</dbReference>
<feature type="transmembrane region" description="Helical" evidence="7">
    <location>
        <begin position="115"/>
        <end position="133"/>
    </location>
</feature>
<feature type="domain" description="TRAP C4-dicarboxylate transport system permease DctM subunit" evidence="8">
    <location>
        <begin position="8"/>
        <end position="423"/>
    </location>
</feature>
<evidence type="ECO:0000259" key="8">
    <source>
        <dbReference type="Pfam" id="PF06808"/>
    </source>
</evidence>
<proteinExistence type="predicted"/>
<feature type="transmembrane region" description="Helical" evidence="7">
    <location>
        <begin position="366"/>
        <end position="392"/>
    </location>
</feature>
<evidence type="ECO:0000256" key="2">
    <source>
        <dbReference type="ARBA" id="ARBA00022475"/>
    </source>
</evidence>
<keyword evidence="5 7" id="KW-1133">Transmembrane helix</keyword>
<evidence type="ECO:0000313" key="9">
    <source>
        <dbReference type="EMBL" id="SHK60902.1"/>
    </source>
</evidence>
<keyword evidence="4 7" id="KW-0812">Transmembrane</keyword>
<sequence length="429" mass="45962">MSIMTVMILFVVCLFIAIPVSISLGIVSVLPGIFDSSFTASATYVIRSMVSGIDSFPLLAIPMFVLSGIIMARGGVSKKLFDVFAYFIGKRRAGIPCAVIITCLFYGAISGSAPATVAAVGSMTIPILINLGYDKVFSAAIVAVAGGLGVIIPPSIPYILFAMASGESVSDLFIAGIIPGVLIAFLLMVYTYYYCTKHGEDKEKINMEVDALHEKGLVKVLRESVWALLTPVIILGCIYGGIASPTEAAVISVFYALIVCIFIYRTIRLKDIYNILVEACRTFAPLLFILVASTAFSRVLTLMQVPQTISTWILTTFTGKVVILLVINLFLLLVGMVMDTSPAILIVAPILMPIVTGIGVNPVHFGIIMVINLAIGFVTPPIGVNLFVASSLTDIPVMQIAKKALPLILFFFIALLLITFIPQVSMALL</sequence>